<proteinExistence type="predicted"/>
<keyword evidence="1" id="KW-1133">Transmembrane helix</keyword>
<name>A0A6G8J378_9VIRU</name>
<keyword evidence="3" id="KW-1185">Reference proteome</keyword>
<evidence type="ECO:0000256" key="1">
    <source>
        <dbReference type="SAM" id="Phobius"/>
    </source>
</evidence>
<feature type="transmembrane region" description="Helical" evidence="1">
    <location>
        <begin position="257"/>
        <end position="283"/>
    </location>
</feature>
<dbReference type="KEGG" id="vg:80402458"/>
<evidence type="ECO:0000313" key="2">
    <source>
        <dbReference type="EMBL" id="QIM61612.1"/>
    </source>
</evidence>
<feature type="transmembrane region" description="Helical" evidence="1">
    <location>
        <begin position="101"/>
        <end position="124"/>
    </location>
</feature>
<keyword evidence="1" id="KW-0472">Membrane</keyword>
<feature type="transmembrane region" description="Helical" evidence="1">
    <location>
        <begin position="136"/>
        <end position="154"/>
    </location>
</feature>
<evidence type="ECO:0000313" key="3">
    <source>
        <dbReference type="Proteomes" id="UP000501040"/>
    </source>
</evidence>
<dbReference type="RefSeq" id="YP_010772733.1">
    <property type="nucleotide sequence ID" value="NC_074654.1"/>
</dbReference>
<feature type="transmembrane region" description="Helical" evidence="1">
    <location>
        <begin position="214"/>
        <end position="237"/>
    </location>
</feature>
<dbReference type="GeneID" id="80402458"/>
<protein>
    <submittedName>
        <fullName evidence="2">Uncharacterized protein</fullName>
    </submittedName>
</protein>
<organism evidence="2 3">
    <name type="scientific">Thermoproteus spherical piliferous virus 1</name>
    <dbReference type="NCBI Taxonomy" id="2713157"/>
    <lineage>
        <taxon>Viruses</taxon>
        <taxon>Viruses incertae sedis</taxon>
        <taxon>Globuloviridae</taxon>
        <taxon>Alphaglobulovirus</taxon>
        <taxon>Alphaglobulovirus sileriense</taxon>
    </lineage>
</organism>
<keyword evidence="1" id="KW-0812">Transmembrane</keyword>
<dbReference type="Proteomes" id="UP000501040">
    <property type="component" value="Genome"/>
</dbReference>
<feature type="transmembrane region" description="Helical" evidence="1">
    <location>
        <begin position="56"/>
        <end position="89"/>
    </location>
</feature>
<feature type="transmembrane region" description="Helical" evidence="1">
    <location>
        <begin position="32"/>
        <end position="50"/>
    </location>
</feature>
<sequence length="285" mass="30877">MQLRDLFRAAASTAAIASGLAVFALDPTPIGLLAALMYAGFAYAIFQYWGQLENPLLILLYVLMVFAVAINVYQLVIFAAVVIALVVAAKRPSLATRPGPTLVYPLRLAGLAAGILAAPLILWYEAIRRGTWLYRLYMVLGGIGLVLAMVGLGFDVRPIASLLATPMLGQYLQIEPDASPLWWLGAIGWEEFISRAAGPMGNAFWVILHFPTRYLIIGVLGAIGAVSYIQIGARWLWDTYERGGIIGSLIGHATYNAVLSLLIEVPITLWPLVIIAAITLYFVGC</sequence>
<accession>A0A6G8J378</accession>
<dbReference type="EMBL" id="MT047590">
    <property type="protein sequence ID" value="QIM61612.1"/>
    <property type="molecule type" value="Genomic_DNA"/>
</dbReference>
<feature type="transmembrane region" description="Helical" evidence="1">
    <location>
        <begin position="6"/>
        <end position="25"/>
    </location>
</feature>
<reference evidence="2 3" key="1">
    <citation type="submission" date="2020-02" db="EMBL/GenBank/DDBJ databases">
        <title>TSPV1: a spherical archaeal virus with filaments.</title>
        <authorList>
            <person name="Hartman R."/>
            <person name="Young M."/>
            <person name="Biewenga L."/>
            <person name="Munson-McGee J."/>
            <person name="Refai M."/>
            <person name="Boyd E."/>
            <person name="Bothner B."/>
            <person name="Lawrence C.M."/>
        </authorList>
    </citation>
    <scope>NUCLEOTIDE SEQUENCE [LARGE SCALE GENOMIC DNA]</scope>
    <source>
        <strain evidence="2 3">CP001</strain>
    </source>
</reference>